<reference evidence="2 3" key="1">
    <citation type="submission" date="2018-10" db="EMBL/GenBank/DDBJ databases">
        <title>A high-quality apple genome assembly.</title>
        <authorList>
            <person name="Hu J."/>
        </authorList>
    </citation>
    <scope>NUCLEOTIDE SEQUENCE [LARGE SCALE GENOMIC DNA]</scope>
    <source>
        <strain evidence="3">cv. HFTH1</strain>
        <tissue evidence="2">Young leaf</tissue>
    </source>
</reference>
<dbReference type="Proteomes" id="UP000290289">
    <property type="component" value="Chromosome 16"/>
</dbReference>
<comment type="caution">
    <text evidence="2">The sequence shown here is derived from an EMBL/GenBank/DDBJ whole genome shotgun (WGS) entry which is preliminary data.</text>
</comment>
<dbReference type="GO" id="GO:0004523">
    <property type="term" value="F:RNA-DNA hybrid ribonuclease activity"/>
    <property type="evidence" value="ECO:0007669"/>
    <property type="project" value="InterPro"/>
</dbReference>
<dbReference type="InterPro" id="IPR036397">
    <property type="entry name" value="RNaseH_sf"/>
</dbReference>
<keyword evidence="3" id="KW-1185">Reference proteome</keyword>
<dbReference type="EMBL" id="RDQH01000342">
    <property type="protein sequence ID" value="RXH71129.1"/>
    <property type="molecule type" value="Genomic_DNA"/>
</dbReference>
<dbReference type="SUPFAM" id="SSF53098">
    <property type="entry name" value="Ribonuclease H-like"/>
    <property type="match status" value="1"/>
</dbReference>
<evidence type="ECO:0000259" key="1">
    <source>
        <dbReference type="Pfam" id="PF13456"/>
    </source>
</evidence>
<gene>
    <name evidence="2" type="ORF">DVH24_015751</name>
</gene>
<dbReference type="GO" id="GO:0003676">
    <property type="term" value="F:nucleic acid binding"/>
    <property type="evidence" value="ECO:0007669"/>
    <property type="project" value="InterPro"/>
</dbReference>
<evidence type="ECO:0000313" key="2">
    <source>
        <dbReference type="EMBL" id="RXH71129.1"/>
    </source>
</evidence>
<evidence type="ECO:0000313" key="3">
    <source>
        <dbReference type="Proteomes" id="UP000290289"/>
    </source>
</evidence>
<accession>A0A498HJP2</accession>
<sequence>MSIVCPHCGDAEEREEHVFFHYQYARVFWFGSSIQLDSSLIPGDNFIEVWKWIANKYEEEQDQDKLMWWVVCGLWRLWKCRNRQFNNDGAWIKKKGLGGFGWVERDLAGIFRATNGVGNVACESSLMAEAEALRAALISVVERGFDVILVETDSKDMLSQT</sequence>
<dbReference type="InterPro" id="IPR002156">
    <property type="entry name" value="RNaseH_domain"/>
</dbReference>
<protein>
    <recommendedName>
        <fullName evidence="1">RNase H type-1 domain-containing protein</fullName>
    </recommendedName>
</protein>
<feature type="domain" description="RNase H type-1" evidence="1">
    <location>
        <begin position="86"/>
        <end position="158"/>
    </location>
</feature>
<dbReference type="InterPro" id="IPR012337">
    <property type="entry name" value="RNaseH-like_sf"/>
</dbReference>
<dbReference type="Gene3D" id="3.30.420.10">
    <property type="entry name" value="Ribonuclease H-like superfamily/Ribonuclease H"/>
    <property type="match status" value="1"/>
</dbReference>
<dbReference type="AlphaFoldDB" id="A0A498HJP2"/>
<organism evidence="2 3">
    <name type="scientific">Malus domestica</name>
    <name type="common">Apple</name>
    <name type="synonym">Pyrus malus</name>
    <dbReference type="NCBI Taxonomy" id="3750"/>
    <lineage>
        <taxon>Eukaryota</taxon>
        <taxon>Viridiplantae</taxon>
        <taxon>Streptophyta</taxon>
        <taxon>Embryophyta</taxon>
        <taxon>Tracheophyta</taxon>
        <taxon>Spermatophyta</taxon>
        <taxon>Magnoliopsida</taxon>
        <taxon>eudicotyledons</taxon>
        <taxon>Gunneridae</taxon>
        <taxon>Pentapetalae</taxon>
        <taxon>rosids</taxon>
        <taxon>fabids</taxon>
        <taxon>Rosales</taxon>
        <taxon>Rosaceae</taxon>
        <taxon>Amygdaloideae</taxon>
        <taxon>Maleae</taxon>
        <taxon>Malus</taxon>
    </lineage>
</organism>
<proteinExistence type="predicted"/>
<name>A0A498HJP2_MALDO</name>
<dbReference type="Pfam" id="PF13456">
    <property type="entry name" value="RVT_3"/>
    <property type="match status" value="1"/>
</dbReference>